<evidence type="ECO:0000313" key="2">
    <source>
        <dbReference type="EMBL" id="MFC6056005.1"/>
    </source>
</evidence>
<feature type="region of interest" description="Disordered" evidence="1">
    <location>
        <begin position="1"/>
        <end position="90"/>
    </location>
</feature>
<dbReference type="EMBL" id="JBHSPT010000024">
    <property type="protein sequence ID" value="MFC6056005.1"/>
    <property type="molecule type" value="Genomic_DNA"/>
</dbReference>
<keyword evidence="3" id="KW-1185">Reference proteome</keyword>
<feature type="compositionally biased region" description="Low complexity" evidence="1">
    <location>
        <begin position="22"/>
        <end position="41"/>
    </location>
</feature>
<evidence type="ECO:0000313" key="3">
    <source>
        <dbReference type="Proteomes" id="UP001596242"/>
    </source>
</evidence>
<sequence>MPETSTDSAPTRRLKGFFSLPRRSAASWSERASNEASSALAPAPGATKEKAERQGAPEPEEGIAETSCPPAADFFAPSTQPPADVQQPAEQLSWRDLDAPVLPALMNRKRTVEKRDQEKTIRFTRTAVSVISAAAHQRGQKFAGFVGDAALAVALGKAGVVGSPEDDPVRPLIEAVEAHTVALNRIGGNLNQITAAIHRGAVPDRAEAVLDRVEQAAESSYRLIDQLLTEGTAHGS</sequence>
<name>A0ABW1LX38_9ACTN</name>
<protein>
    <recommendedName>
        <fullName evidence="4">Plasmid mobilization relaxosome protein MobC</fullName>
    </recommendedName>
</protein>
<evidence type="ECO:0008006" key="4">
    <source>
        <dbReference type="Google" id="ProtNLM"/>
    </source>
</evidence>
<reference evidence="3" key="1">
    <citation type="journal article" date="2019" name="Int. J. Syst. Evol. Microbiol.">
        <title>The Global Catalogue of Microorganisms (GCM) 10K type strain sequencing project: providing services to taxonomists for standard genome sequencing and annotation.</title>
        <authorList>
            <consortium name="The Broad Institute Genomics Platform"/>
            <consortium name="The Broad Institute Genome Sequencing Center for Infectious Disease"/>
            <person name="Wu L."/>
            <person name="Ma J."/>
        </authorList>
    </citation>
    <scope>NUCLEOTIDE SEQUENCE [LARGE SCALE GENOMIC DNA]</scope>
    <source>
        <strain evidence="3">JCM 12763</strain>
    </source>
</reference>
<accession>A0ABW1LX38</accession>
<evidence type="ECO:0000256" key="1">
    <source>
        <dbReference type="SAM" id="MobiDB-lite"/>
    </source>
</evidence>
<comment type="caution">
    <text evidence="2">The sequence shown here is derived from an EMBL/GenBank/DDBJ whole genome shotgun (WGS) entry which is preliminary data.</text>
</comment>
<organism evidence="2 3">
    <name type="scientific">Streptomyces pratens</name>
    <dbReference type="NCBI Taxonomy" id="887456"/>
    <lineage>
        <taxon>Bacteria</taxon>
        <taxon>Bacillati</taxon>
        <taxon>Actinomycetota</taxon>
        <taxon>Actinomycetes</taxon>
        <taxon>Kitasatosporales</taxon>
        <taxon>Streptomycetaceae</taxon>
        <taxon>Streptomyces</taxon>
    </lineage>
</organism>
<gene>
    <name evidence="2" type="ORF">ACFP50_11185</name>
</gene>
<proteinExistence type="predicted"/>
<dbReference type="RefSeq" id="WP_386395797.1">
    <property type="nucleotide sequence ID" value="NZ_JBHSPT010000024.1"/>
</dbReference>
<dbReference type="Proteomes" id="UP001596242">
    <property type="component" value="Unassembled WGS sequence"/>
</dbReference>